<gene>
    <name evidence="2" type="ORF">MTR67_039665</name>
</gene>
<evidence type="ECO:0000313" key="2">
    <source>
        <dbReference type="EMBL" id="WMV46280.1"/>
    </source>
</evidence>
<dbReference type="Proteomes" id="UP001234989">
    <property type="component" value="Chromosome 9"/>
</dbReference>
<organism evidence="2 3">
    <name type="scientific">Solanum verrucosum</name>
    <dbReference type="NCBI Taxonomy" id="315347"/>
    <lineage>
        <taxon>Eukaryota</taxon>
        <taxon>Viridiplantae</taxon>
        <taxon>Streptophyta</taxon>
        <taxon>Embryophyta</taxon>
        <taxon>Tracheophyta</taxon>
        <taxon>Spermatophyta</taxon>
        <taxon>Magnoliopsida</taxon>
        <taxon>eudicotyledons</taxon>
        <taxon>Gunneridae</taxon>
        <taxon>Pentapetalae</taxon>
        <taxon>asterids</taxon>
        <taxon>lamiids</taxon>
        <taxon>Solanales</taxon>
        <taxon>Solanaceae</taxon>
        <taxon>Solanoideae</taxon>
        <taxon>Solaneae</taxon>
        <taxon>Solanum</taxon>
    </lineage>
</organism>
<proteinExistence type="predicted"/>
<dbReference type="EMBL" id="CP133620">
    <property type="protein sequence ID" value="WMV46280.1"/>
    <property type="molecule type" value="Genomic_DNA"/>
</dbReference>
<dbReference type="Gene3D" id="1.10.340.70">
    <property type="match status" value="1"/>
</dbReference>
<protein>
    <recommendedName>
        <fullName evidence="1">Integrase zinc-binding domain-containing protein</fullName>
    </recommendedName>
</protein>
<dbReference type="InterPro" id="IPR041588">
    <property type="entry name" value="Integrase_H2C2"/>
</dbReference>
<reference evidence="2" key="1">
    <citation type="submission" date="2023-08" db="EMBL/GenBank/DDBJ databases">
        <title>A de novo genome assembly of Solanum verrucosum Schlechtendal, a Mexican diploid species geographically isolated from the other diploid A-genome species in potato relatives.</title>
        <authorList>
            <person name="Hosaka K."/>
        </authorList>
    </citation>
    <scope>NUCLEOTIDE SEQUENCE</scope>
    <source>
        <tissue evidence="2">Young leaves</tissue>
    </source>
</reference>
<keyword evidence="3" id="KW-1185">Reference proteome</keyword>
<sequence>MVHNCSESSFVGDVKSKQSLDLTLLKLKEVVLKKSVEAFSEERDGLLQYRDCLCVSNVDDLREHILSQAHSSRFSIYPGSTKMYRDLREVYWWNGIKKDIAEFCD</sequence>
<evidence type="ECO:0000259" key="1">
    <source>
        <dbReference type="Pfam" id="PF17921"/>
    </source>
</evidence>
<evidence type="ECO:0000313" key="3">
    <source>
        <dbReference type="Proteomes" id="UP001234989"/>
    </source>
</evidence>
<dbReference type="Pfam" id="PF17921">
    <property type="entry name" value="Integrase_H2C2"/>
    <property type="match status" value="1"/>
</dbReference>
<accession>A0AAF0ZQX8</accession>
<dbReference type="AlphaFoldDB" id="A0AAF0ZQX8"/>
<name>A0AAF0ZQX8_SOLVR</name>
<feature type="domain" description="Integrase zinc-binding" evidence="1">
    <location>
        <begin position="60"/>
        <end position="104"/>
    </location>
</feature>